<dbReference type="EMBL" id="BQNB010020225">
    <property type="protein sequence ID" value="GJT93682.1"/>
    <property type="molecule type" value="Genomic_DNA"/>
</dbReference>
<accession>A0ABQ5I2T1</accession>
<sequence>MSGARVDVRTYLLGGVINGSKANGIIRNPKLELESSRFTFDLVPLSYESVDTIWRVLKVHGENELKRIRGFTPRRRIGFCIELVQEATPIYEGSCRLTSLVRQEVWNDCRSCKVRVGSNGNLLWEASVLLDRKKGRVMDTLKFTAMPFGLTNAPAVFIELMSRSKEEYESHVKMIVESLKEERMYVKFSNNVEAKQKGSYLDVEGIKWVMSRSWEKVIACTSRQLKVLMKDCMANVVRTSIWRDVRTLAIEEAYTTKYSIHPGADTMLCGFRLTNRWLSMKKDIASCGSKYLAYSEVEVEYQGSSGLLLQPELPE</sequence>
<dbReference type="SUPFAM" id="SSF56672">
    <property type="entry name" value="DNA/RNA polymerases"/>
    <property type="match status" value="1"/>
</dbReference>
<keyword evidence="2" id="KW-1185">Reference proteome</keyword>
<name>A0ABQ5I2T1_9ASTR</name>
<reference evidence="1" key="1">
    <citation type="journal article" date="2022" name="Int. J. Mol. Sci.">
        <title>Draft Genome of Tanacetum Coccineum: Genomic Comparison of Closely Related Tanacetum-Family Plants.</title>
        <authorList>
            <person name="Yamashiro T."/>
            <person name="Shiraishi A."/>
            <person name="Nakayama K."/>
            <person name="Satake H."/>
        </authorList>
    </citation>
    <scope>NUCLEOTIDE SEQUENCE</scope>
</reference>
<reference evidence="1" key="2">
    <citation type="submission" date="2022-01" db="EMBL/GenBank/DDBJ databases">
        <authorList>
            <person name="Yamashiro T."/>
            <person name="Shiraishi A."/>
            <person name="Satake H."/>
            <person name="Nakayama K."/>
        </authorList>
    </citation>
    <scope>NUCLEOTIDE SEQUENCE</scope>
</reference>
<organism evidence="1 2">
    <name type="scientific">Tanacetum coccineum</name>
    <dbReference type="NCBI Taxonomy" id="301880"/>
    <lineage>
        <taxon>Eukaryota</taxon>
        <taxon>Viridiplantae</taxon>
        <taxon>Streptophyta</taxon>
        <taxon>Embryophyta</taxon>
        <taxon>Tracheophyta</taxon>
        <taxon>Spermatophyta</taxon>
        <taxon>Magnoliopsida</taxon>
        <taxon>eudicotyledons</taxon>
        <taxon>Gunneridae</taxon>
        <taxon>Pentapetalae</taxon>
        <taxon>asterids</taxon>
        <taxon>campanulids</taxon>
        <taxon>Asterales</taxon>
        <taxon>Asteraceae</taxon>
        <taxon>Asteroideae</taxon>
        <taxon>Anthemideae</taxon>
        <taxon>Anthemidinae</taxon>
        <taxon>Tanacetum</taxon>
    </lineage>
</organism>
<dbReference type="Proteomes" id="UP001151760">
    <property type="component" value="Unassembled WGS sequence"/>
</dbReference>
<evidence type="ECO:0000313" key="2">
    <source>
        <dbReference type="Proteomes" id="UP001151760"/>
    </source>
</evidence>
<comment type="caution">
    <text evidence="1">The sequence shown here is derived from an EMBL/GenBank/DDBJ whole genome shotgun (WGS) entry which is preliminary data.</text>
</comment>
<gene>
    <name evidence="1" type="ORF">Tco_1082527</name>
</gene>
<dbReference type="InterPro" id="IPR043502">
    <property type="entry name" value="DNA/RNA_pol_sf"/>
</dbReference>
<protein>
    <submittedName>
        <fullName evidence="1">Uncharacterized protein</fullName>
    </submittedName>
</protein>
<proteinExistence type="predicted"/>
<evidence type="ECO:0000313" key="1">
    <source>
        <dbReference type="EMBL" id="GJT93682.1"/>
    </source>
</evidence>